<dbReference type="Proteomes" id="UP001172457">
    <property type="component" value="Chromosome 6"/>
</dbReference>
<comment type="similarity">
    <text evidence="1">Belongs to the major facilitator superfamily. Phosphate:H(+) symporter (TC 2.A.1.9) family.</text>
</comment>
<evidence type="ECO:0000313" key="4">
    <source>
        <dbReference type="Proteomes" id="UP001172457"/>
    </source>
</evidence>
<keyword evidence="4" id="KW-1185">Reference proteome</keyword>
<name>A0AA38T3X8_9ASTR</name>
<evidence type="ECO:0000256" key="2">
    <source>
        <dbReference type="SAM" id="Phobius"/>
    </source>
</evidence>
<comment type="caution">
    <text evidence="3">The sequence shown here is derived from an EMBL/GenBank/DDBJ whole genome shotgun (WGS) entry which is preliminary data.</text>
</comment>
<evidence type="ECO:0008006" key="5">
    <source>
        <dbReference type="Google" id="ProtNLM"/>
    </source>
</evidence>
<protein>
    <recommendedName>
        <fullName evidence="5">Peptide transporter</fullName>
    </recommendedName>
</protein>
<evidence type="ECO:0000256" key="1">
    <source>
        <dbReference type="ARBA" id="ARBA00044504"/>
    </source>
</evidence>
<feature type="transmembrane region" description="Helical" evidence="2">
    <location>
        <begin position="107"/>
        <end position="126"/>
    </location>
</feature>
<dbReference type="AlphaFoldDB" id="A0AA38T3X8"/>
<dbReference type="GO" id="GO:0016020">
    <property type="term" value="C:membrane"/>
    <property type="evidence" value="ECO:0007669"/>
    <property type="project" value="InterPro"/>
</dbReference>
<keyword evidence="2" id="KW-1133">Transmembrane helix</keyword>
<dbReference type="InterPro" id="IPR036259">
    <property type="entry name" value="MFS_trans_sf"/>
</dbReference>
<organism evidence="3 4">
    <name type="scientific">Centaurea solstitialis</name>
    <name type="common">yellow star-thistle</name>
    <dbReference type="NCBI Taxonomy" id="347529"/>
    <lineage>
        <taxon>Eukaryota</taxon>
        <taxon>Viridiplantae</taxon>
        <taxon>Streptophyta</taxon>
        <taxon>Embryophyta</taxon>
        <taxon>Tracheophyta</taxon>
        <taxon>Spermatophyta</taxon>
        <taxon>Magnoliopsida</taxon>
        <taxon>eudicotyledons</taxon>
        <taxon>Gunneridae</taxon>
        <taxon>Pentapetalae</taxon>
        <taxon>asterids</taxon>
        <taxon>campanulids</taxon>
        <taxon>Asterales</taxon>
        <taxon>Asteraceae</taxon>
        <taxon>Carduoideae</taxon>
        <taxon>Cardueae</taxon>
        <taxon>Centaureinae</taxon>
        <taxon>Centaurea</taxon>
    </lineage>
</organism>
<keyword evidence="2" id="KW-0472">Membrane</keyword>
<gene>
    <name evidence="3" type="ORF">OSB04_023495</name>
</gene>
<dbReference type="EMBL" id="JARYMX010000006">
    <property type="protein sequence ID" value="KAJ9543788.1"/>
    <property type="molecule type" value="Genomic_DNA"/>
</dbReference>
<sequence>MAEIVDTSTKLDTEEDIYTKDGTVNYKNNPANRKKTGTWKACPFILGNECCERLAYYRMSMNLLLYFKNELHQHSATASKNLSNWSGTCYVTPLLGAFLADAYLGRYWTIAIFSIIYVMGMTLLTISASVSRLNVRPLCWEESDGLSFTALLV</sequence>
<dbReference type="InterPro" id="IPR018456">
    <property type="entry name" value="PTR2_symporter_CS"/>
</dbReference>
<dbReference type="GO" id="GO:0022857">
    <property type="term" value="F:transmembrane transporter activity"/>
    <property type="evidence" value="ECO:0007669"/>
    <property type="project" value="InterPro"/>
</dbReference>
<dbReference type="GO" id="GO:0006857">
    <property type="term" value="P:oligopeptide transport"/>
    <property type="evidence" value="ECO:0007669"/>
    <property type="project" value="InterPro"/>
</dbReference>
<reference evidence="3" key="1">
    <citation type="submission" date="2023-03" db="EMBL/GenBank/DDBJ databases">
        <title>Chromosome-scale reference genome and RAD-based genetic map of yellow starthistle (Centaurea solstitialis) reveal putative structural variation and QTLs associated with invader traits.</title>
        <authorList>
            <person name="Reatini B."/>
            <person name="Cang F.A."/>
            <person name="Jiang Q."/>
            <person name="Mckibben M.T.W."/>
            <person name="Barker M.S."/>
            <person name="Rieseberg L.H."/>
            <person name="Dlugosch K.M."/>
        </authorList>
    </citation>
    <scope>NUCLEOTIDE SEQUENCE</scope>
    <source>
        <strain evidence="3">CAN-66</strain>
        <tissue evidence="3">Leaf</tissue>
    </source>
</reference>
<keyword evidence="2" id="KW-0812">Transmembrane</keyword>
<proteinExistence type="inferred from homology"/>
<dbReference type="Gene3D" id="1.20.1250.20">
    <property type="entry name" value="MFS general substrate transporter like domains"/>
    <property type="match status" value="1"/>
</dbReference>
<dbReference type="SUPFAM" id="SSF103473">
    <property type="entry name" value="MFS general substrate transporter"/>
    <property type="match status" value="1"/>
</dbReference>
<accession>A0AA38T3X8</accession>
<dbReference type="PROSITE" id="PS01022">
    <property type="entry name" value="PTR2_1"/>
    <property type="match status" value="1"/>
</dbReference>
<evidence type="ECO:0000313" key="3">
    <source>
        <dbReference type="EMBL" id="KAJ9543788.1"/>
    </source>
</evidence>
<dbReference type="PANTHER" id="PTHR11654">
    <property type="entry name" value="OLIGOPEPTIDE TRANSPORTER-RELATED"/>
    <property type="match status" value="1"/>
</dbReference>